<dbReference type="SMART" id="SM00220">
    <property type="entry name" value="S_TKc"/>
    <property type="match status" value="1"/>
</dbReference>
<dbReference type="VEuPathDB" id="FungiDB:A9K55_002234"/>
<proteinExistence type="predicted"/>
<dbReference type="InterPro" id="IPR017441">
    <property type="entry name" value="Protein_kinase_ATP_BS"/>
</dbReference>
<evidence type="ECO:0000256" key="4">
    <source>
        <dbReference type="ARBA" id="ARBA00022741"/>
    </source>
</evidence>
<dbReference type="GO" id="GO:0005524">
    <property type="term" value="F:ATP binding"/>
    <property type="evidence" value="ECO:0007669"/>
    <property type="project" value="UniProtKB-UniRule"/>
</dbReference>
<dbReference type="PANTHER" id="PTHR47634:SF9">
    <property type="entry name" value="PROTEIN KINASE DOMAIN-CONTAINING PROTEIN-RELATED"/>
    <property type="match status" value="1"/>
</dbReference>
<dbReference type="InterPro" id="IPR000719">
    <property type="entry name" value="Prot_kinase_dom"/>
</dbReference>
<dbReference type="InterPro" id="IPR051334">
    <property type="entry name" value="SRPK"/>
</dbReference>
<feature type="domain" description="Protein kinase" evidence="11">
    <location>
        <begin position="34"/>
        <end position="398"/>
    </location>
</feature>
<dbReference type="Pfam" id="PF00069">
    <property type="entry name" value="Pkinase"/>
    <property type="match status" value="1"/>
</dbReference>
<dbReference type="GO" id="GO:0000245">
    <property type="term" value="P:spliceosomal complex assembly"/>
    <property type="evidence" value="ECO:0007669"/>
    <property type="project" value="TreeGrafter"/>
</dbReference>
<dbReference type="PANTHER" id="PTHR47634">
    <property type="entry name" value="PROTEIN KINASE DOMAIN-CONTAINING PROTEIN-RELATED"/>
    <property type="match status" value="1"/>
</dbReference>
<evidence type="ECO:0000256" key="9">
    <source>
        <dbReference type="PROSITE-ProRule" id="PRU10141"/>
    </source>
</evidence>
<dbReference type="VEuPathDB" id="FungiDB:CCM_09552"/>
<evidence type="ECO:0000256" key="6">
    <source>
        <dbReference type="ARBA" id="ARBA00022840"/>
    </source>
</evidence>
<dbReference type="PROSITE" id="PS50011">
    <property type="entry name" value="PROTEIN_KINASE_DOM"/>
    <property type="match status" value="1"/>
</dbReference>
<keyword evidence="3" id="KW-0808">Transferase</keyword>
<dbReference type="GO" id="GO:0050684">
    <property type="term" value="P:regulation of mRNA processing"/>
    <property type="evidence" value="ECO:0007669"/>
    <property type="project" value="TreeGrafter"/>
</dbReference>
<evidence type="ECO:0000256" key="2">
    <source>
        <dbReference type="ARBA" id="ARBA00022527"/>
    </source>
</evidence>
<dbReference type="Gene3D" id="3.30.200.20">
    <property type="entry name" value="Phosphorylase Kinase, domain 1"/>
    <property type="match status" value="1"/>
</dbReference>
<keyword evidence="4 9" id="KW-0547">Nucleotide-binding</keyword>
<evidence type="ECO:0000313" key="13">
    <source>
        <dbReference type="Proteomes" id="UP000323067"/>
    </source>
</evidence>
<dbReference type="PROSITE" id="PS00107">
    <property type="entry name" value="PROTEIN_KINASE_ATP"/>
    <property type="match status" value="1"/>
</dbReference>
<dbReference type="AlphaFoldDB" id="A0A2H4S7G8"/>
<dbReference type="EC" id="2.7.11.1" evidence="1"/>
<comment type="catalytic activity">
    <reaction evidence="7">
        <text>L-threonyl-[protein] + ATP = O-phospho-L-threonyl-[protein] + ADP + H(+)</text>
        <dbReference type="Rhea" id="RHEA:46608"/>
        <dbReference type="Rhea" id="RHEA-COMP:11060"/>
        <dbReference type="Rhea" id="RHEA-COMP:11605"/>
        <dbReference type="ChEBI" id="CHEBI:15378"/>
        <dbReference type="ChEBI" id="CHEBI:30013"/>
        <dbReference type="ChEBI" id="CHEBI:30616"/>
        <dbReference type="ChEBI" id="CHEBI:61977"/>
        <dbReference type="ChEBI" id="CHEBI:456216"/>
        <dbReference type="EC" id="2.7.11.1"/>
    </reaction>
</comment>
<dbReference type="GO" id="GO:0004674">
    <property type="term" value="F:protein serine/threonine kinase activity"/>
    <property type="evidence" value="ECO:0007669"/>
    <property type="project" value="UniProtKB-KW"/>
</dbReference>
<reference evidence="12 13" key="1">
    <citation type="journal article" date="2017" name="BMC Genomics">
        <title>Chromosome level assembly and secondary metabolite potential of the parasitic fungus Cordyceps militaris.</title>
        <authorList>
            <person name="Kramer G.J."/>
            <person name="Nodwell J.R."/>
        </authorList>
    </citation>
    <scope>NUCLEOTIDE SEQUENCE [LARGE SCALE GENOMIC DNA]</scope>
    <source>
        <strain evidence="12 13">ATCC 34164</strain>
    </source>
</reference>
<comment type="catalytic activity">
    <reaction evidence="8">
        <text>L-seryl-[protein] + ATP = O-phospho-L-seryl-[protein] + ADP + H(+)</text>
        <dbReference type="Rhea" id="RHEA:17989"/>
        <dbReference type="Rhea" id="RHEA-COMP:9863"/>
        <dbReference type="Rhea" id="RHEA-COMP:11604"/>
        <dbReference type="ChEBI" id="CHEBI:15378"/>
        <dbReference type="ChEBI" id="CHEBI:29999"/>
        <dbReference type="ChEBI" id="CHEBI:30616"/>
        <dbReference type="ChEBI" id="CHEBI:83421"/>
        <dbReference type="ChEBI" id="CHEBI:456216"/>
        <dbReference type="EC" id="2.7.11.1"/>
    </reaction>
</comment>
<dbReference type="OrthoDB" id="5372451at2759"/>
<dbReference type="Gene3D" id="1.10.510.10">
    <property type="entry name" value="Transferase(Phosphotransferase) domain 1"/>
    <property type="match status" value="1"/>
</dbReference>
<feature type="region of interest" description="Disordered" evidence="10">
    <location>
        <begin position="650"/>
        <end position="677"/>
    </location>
</feature>
<dbReference type="EMBL" id="CP023322">
    <property type="protein sequence ID" value="ATY59032.1"/>
    <property type="molecule type" value="Genomic_DNA"/>
</dbReference>
<name>A0A2H4S7G8_CORMI</name>
<accession>A0A2H4S7G8</accession>
<evidence type="ECO:0000256" key="10">
    <source>
        <dbReference type="SAM" id="MobiDB-lite"/>
    </source>
</evidence>
<keyword evidence="2" id="KW-0723">Serine/threonine-protein kinase</keyword>
<dbReference type="Proteomes" id="UP000323067">
    <property type="component" value="Chromosome iv"/>
</dbReference>
<evidence type="ECO:0000259" key="11">
    <source>
        <dbReference type="PROSITE" id="PS50011"/>
    </source>
</evidence>
<keyword evidence="6 9" id="KW-0067">ATP-binding</keyword>
<dbReference type="SUPFAM" id="SSF56112">
    <property type="entry name" value="Protein kinase-like (PK-like)"/>
    <property type="match status" value="1"/>
</dbReference>
<evidence type="ECO:0000256" key="7">
    <source>
        <dbReference type="ARBA" id="ARBA00047899"/>
    </source>
</evidence>
<sequence length="1061" mass="119158">MDDQKNSNFEEGHSAYRTGGFHPVYIDDIFNDHYIVCNKLGYGAYSTVWLARDTNCEHGHEHQYVALKVLSGECYYTDVDIFEREILRHLRDNGKPTMPGYPFICHLLDDFEITGPYGKHVCLVLPLMGETLRSFGALFQRSLVPYVTMRRFTIEIALALHYAHNQGVIHTDIQPNNIFVQIRDRTLVERYLQEQKPPDQDREVPYRPIPSCPLQNYYFTRHESDSINGFSVVLGDWGVASWKNKHLSENIQPVALRAPEVLIKAPWDETTDWWNLGAVVLEVYCAIRMFSGMVSKPAEKSSHYDVRMHLAEMVDFFGPFPRTLLAKGDPELVKDVFSEDGTVSAFPQLHRPELASEEIMEGLNQEAREEFASFLRFVMKLDPSQRPDAEQILRHPWLDALRDKTPMNPAVAAQTATPPVKPRSYTTDTGKSLWRRLTPTFFLAATIVQLAVFQWPWRWTLSGAPVLTLFLLHGDNSGNRVLPFCHIWTLFTTVNLAYAVASTSWLLYWVFAALCYPAIYITCLFQYRTVGNTTRWILRGFLKQLHFVDDKIALFDIPALEIDTEVDGLLVLRGISLSLSTLSFTVHGVEVGIKLSNGLELAIQTERVTVSMFRSIEVDDCFANIKGGKQPLTLGQSRSMSMDEGASSIGAVTDRNKPQVSETKAKMTAGNPPQDSSNAAAYKAIKKQPLHSDIAVQRYHSTLELLDASNTISQARADLRQRLTSIASTDHHDESALRAAICSQLHSKPSVPNPPQRSVKVTALRELSSPRMRRFMHRLPMLLRLLLNPLSYFHPVTIRSTTVTASGDWIKSILVQKVFKRYDSSEMELERLQESVSSWVTDAHFTLGLGSMTGHAHVPLISSSSILCRMEFDGVVAHRALKESSIYEILKLRGVDASFVVPTFLLPHHEHIIPDKINSEADAAECGAPVVANDETESDTTTVKMAVRGHLPATLDQDLLNFIALIVKHSKLLELDQSPSPMDDDVKGFGEFTDAINTKVKASVKKAVMGGDQWLAKLAGKALKKLEVIDGDIGYSGGIPVDLNKYRLTGWQEVEGEKLLP</sequence>
<gene>
    <name evidence="12" type="ORF">A9K55_002234</name>
</gene>
<dbReference type="InterPro" id="IPR011009">
    <property type="entry name" value="Kinase-like_dom_sf"/>
</dbReference>
<organism evidence="12 13">
    <name type="scientific">Cordyceps militaris</name>
    <name type="common">Caterpillar fungus</name>
    <name type="synonym">Clavaria militaris</name>
    <dbReference type="NCBI Taxonomy" id="73501"/>
    <lineage>
        <taxon>Eukaryota</taxon>
        <taxon>Fungi</taxon>
        <taxon>Dikarya</taxon>
        <taxon>Ascomycota</taxon>
        <taxon>Pezizomycotina</taxon>
        <taxon>Sordariomycetes</taxon>
        <taxon>Hypocreomycetidae</taxon>
        <taxon>Hypocreales</taxon>
        <taxon>Cordycipitaceae</taxon>
        <taxon>Cordyceps</taxon>
    </lineage>
</organism>
<protein>
    <recommendedName>
        <fullName evidence="1">non-specific serine/threonine protein kinase</fullName>
        <ecNumber evidence="1">2.7.11.1</ecNumber>
    </recommendedName>
</protein>
<evidence type="ECO:0000256" key="5">
    <source>
        <dbReference type="ARBA" id="ARBA00022777"/>
    </source>
</evidence>
<keyword evidence="5" id="KW-0418">Kinase</keyword>
<evidence type="ECO:0000256" key="3">
    <source>
        <dbReference type="ARBA" id="ARBA00022679"/>
    </source>
</evidence>
<evidence type="ECO:0000256" key="1">
    <source>
        <dbReference type="ARBA" id="ARBA00012513"/>
    </source>
</evidence>
<evidence type="ECO:0000313" key="12">
    <source>
        <dbReference type="EMBL" id="ATY59032.1"/>
    </source>
</evidence>
<evidence type="ECO:0000256" key="8">
    <source>
        <dbReference type="ARBA" id="ARBA00048679"/>
    </source>
</evidence>
<feature type="binding site" evidence="9">
    <location>
        <position position="68"/>
    </location>
    <ligand>
        <name>ATP</name>
        <dbReference type="ChEBI" id="CHEBI:30616"/>
    </ligand>
</feature>